<name>A0A4Y7NID6_9CRUS</name>
<dbReference type="GO" id="GO:0052656">
    <property type="term" value="F:L-isoleucine-2-oxoglutarate transaminase activity"/>
    <property type="evidence" value="ECO:0007669"/>
    <property type="project" value="RHEA"/>
</dbReference>
<dbReference type="InterPro" id="IPR018300">
    <property type="entry name" value="Aminotrans_IV_CS"/>
</dbReference>
<evidence type="ECO:0000256" key="3">
    <source>
        <dbReference type="ARBA" id="ARBA00022576"/>
    </source>
</evidence>
<dbReference type="InterPro" id="IPR001544">
    <property type="entry name" value="Aminotrans_IV"/>
</dbReference>
<proteinExistence type="evidence at transcript level"/>
<keyword evidence="3 11" id="KW-0032">Aminotransferase</keyword>
<dbReference type="GO" id="GO:0005739">
    <property type="term" value="C:mitochondrion"/>
    <property type="evidence" value="ECO:0007669"/>
    <property type="project" value="TreeGrafter"/>
</dbReference>
<dbReference type="GO" id="GO:0009098">
    <property type="term" value="P:L-leucine biosynthetic process"/>
    <property type="evidence" value="ECO:0007669"/>
    <property type="project" value="TreeGrafter"/>
</dbReference>
<evidence type="ECO:0000256" key="11">
    <source>
        <dbReference type="RuleBase" id="RU004517"/>
    </source>
</evidence>
<evidence type="ECO:0000256" key="5">
    <source>
        <dbReference type="ARBA" id="ARBA00022679"/>
    </source>
</evidence>
<comment type="catalytic activity">
    <reaction evidence="11">
        <text>L-leucine + 2-oxoglutarate = 4-methyl-2-oxopentanoate + L-glutamate</text>
        <dbReference type="Rhea" id="RHEA:18321"/>
        <dbReference type="ChEBI" id="CHEBI:16810"/>
        <dbReference type="ChEBI" id="CHEBI:17865"/>
        <dbReference type="ChEBI" id="CHEBI:29985"/>
        <dbReference type="ChEBI" id="CHEBI:57427"/>
        <dbReference type="EC" id="2.6.1.42"/>
    </reaction>
</comment>
<dbReference type="Pfam" id="PF01063">
    <property type="entry name" value="Aminotran_4"/>
    <property type="match status" value="1"/>
</dbReference>
<gene>
    <name evidence="12" type="primary">EOG090X051P</name>
</gene>
<evidence type="ECO:0000256" key="8">
    <source>
        <dbReference type="PIRSR" id="PIRSR006468-1"/>
    </source>
</evidence>
<comment type="cofactor">
    <cofactor evidence="1 10">
        <name>pyridoxal 5'-phosphate</name>
        <dbReference type="ChEBI" id="CHEBI:597326"/>
    </cofactor>
</comment>
<dbReference type="PANTHER" id="PTHR11825">
    <property type="entry name" value="SUBGROUP IIII AMINOTRANSFERASE"/>
    <property type="match status" value="1"/>
</dbReference>
<dbReference type="EMBL" id="LR023361">
    <property type="protein sequence ID" value="SVE92980.1"/>
    <property type="molecule type" value="mRNA"/>
</dbReference>
<dbReference type="GO" id="GO:0052654">
    <property type="term" value="F:L-leucine-2-oxoglutarate transaminase activity"/>
    <property type="evidence" value="ECO:0007669"/>
    <property type="project" value="RHEA"/>
</dbReference>
<dbReference type="GO" id="GO:0052655">
    <property type="term" value="F:L-valine-2-oxoglutarate transaminase activity"/>
    <property type="evidence" value="ECO:0007669"/>
    <property type="project" value="RHEA"/>
</dbReference>
<evidence type="ECO:0000256" key="4">
    <source>
        <dbReference type="ARBA" id="ARBA00022605"/>
    </source>
</evidence>
<dbReference type="InterPro" id="IPR005786">
    <property type="entry name" value="B_amino_transII"/>
</dbReference>
<dbReference type="GO" id="GO:0009099">
    <property type="term" value="P:L-valine biosynthetic process"/>
    <property type="evidence" value="ECO:0007669"/>
    <property type="project" value="TreeGrafter"/>
</dbReference>
<dbReference type="InterPro" id="IPR036038">
    <property type="entry name" value="Aminotransferase-like"/>
</dbReference>
<dbReference type="CDD" id="cd01557">
    <property type="entry name" value="BCAT_beta_family"/>
    <property type="match status" value="1"/>
</dbReference>
<dbReference type="InterPro" id="IPR033939">
    <property type="entry name" value="BCAT_family"/>
</dbReference>
<comment type="similarity">
    <text evidence="2 9">Belongs to the class-IV pyridoxal-phosphate-dependent aminotransferase family.</text>
</comment>
<evidence type="ECO:0000256" key="1">
    <source>
        <dbReference type="ARBA" id="ARBA00001933"/>
    </source>
</evidence>
<feature type="modified residue" description="N6-(pyridoxal phosphate)lysine" evidence="8">
    <location>
        <position position="213"/>
    </location>
</feature>
<organism evidence="12">
    <name type="scientific">Moina brachiata</name>
    <dbReference type="NCBI Taxonomy" id="675436"/>
    <lineage>
        <taxon>Eukaryota</taxon>
        <taxon>Metazoa</taxon>
        <taxon>Ecdysozoa</taxon>
        <taxon>Arthropoda</taxon>
        <taxon>Crustacea</taxon>
        <taxon>Branchiopoda</taxon>
        <taxon>Diplostraca</taxon>
        <taxon>Cladocera</taxon>
        <taxon>Anomopoda</taxon>
        <taxon>Moinidae</taxon>
        <taxon>Moina</taxon>
    </lineage>
</organism>
<evidence type="ECO:0000256" key="6">
    <source>
        <dbReference type="ARBA" id="ARBA00022898"/>
    </source>
</evidence>
<accession>A0A4Y7NID6</accession>
<dbReference type="NCBIfam" id="NF009897">
    <property type="entry name" value="PRK13357.1"/>
    <property type="match status" value="1"/>
</dbReference>
<dbReference type="Gene3D" id="3.30.470.10">
    <property type="match status" value="1"/>
</dbReference>
<dbReference type="SUPFAM" id="SSF56752">
    <property type="entry name" value="D-aminoacid aminotransferase-like PLP-dependent enzymes"/>
    <property type="match status" value="1"/>
</dbReference>
<evidence type="ECO:0000256" key="9">
    <source>
        <dbReference type="RuleBase" id="RU004106"/>
    </source>
</evidence>
<protein>
    <recommendedName>
        <fullName evidence="11">Branched-chain-amino-acid aminotransferase</fullName>
        <ecNumber evidence="11">2.6.1.42</ecNumber>
    </recommendedName>
</protein>
<dbReference type="InterPro" id="IPR043131">
    <property type="entry name" value="BCAT-like_N"/>
</dbReference>
<keyword evidence="6 10" id="KW-0663">Pyridoxal phosphate</keyword>
<evidence type="ECO:0000256" key="10">
    <source>
        <dbReference type="RuleBase" id="RU004516"/>
    </source>
</evidence>
<evidence type="ECO:0000313" key="12">
    <source>
        <dbReference type="EMBL" id="SVE92980.1"/>
    </source>
</evidence>
<keyword evidence="4 11" id="KW-0028">Amino-acid biosynthesis</keyword>
<dbReference type="NCBIfam" id="TIGR01123">
    <property type="entry name" value="ilvE_II"/>
    <property type="match status" value="1"/>
</dbReference>
<evidence type="ECO:0000256" key="2">
    <source>
        <dbReference type="ARBA" id="ARBA00009320"/>
    </source>
</evidence>
<dbReference type="EC" id="2.6.1.42" evidence="11"/>
<comment type="catalytic activity">
    <reaction evidence="11">
        <text>L-valine + 2-oxoglutarate = 3-methyl-2-oxobutanoate + L-glutamate</text>
        <dbReference type="Rhea" id="RHEA:24813"/>
        <dbReference type="ChEBI" id="CHEBI:11851"/>
        <dbReference type="ChEBI" id="CHEBI:16810"/>
        <dbReference type="ChEBI" id="CHEBI:29985"/>
        <dbReference type="ChEBI" id="CHEBI:57762"/>
        <dbReference type="EC" id="2.6.1.42"/>
    </reaction>
</comment>
<keyword evidence="7 11" id="KW-0100">Branched-chain amino acid biosynthesis</keyword>
<sequence length="382" mass="43653">MAICGRILSLGLKGRKFSDLEERLCKPEQLHPKPEESALVFGKYFTDHMLEVSWDAKKGWGKPQITPLHSLEIHPAAKVLHYAIELFEGMKAYRGEDGRLRMFRPDRNMARMIATSKRSSLPSFDADEMIKCMKRLIKIDRSWIPHSTTSSLYIRPTFIATDPSLGVASPSKALLYVILCPVGPYFASGFKPVSLMADPQYVRSWPGGCGPMKMGANYAPTIYIQKQAEHLGHQQVLWLYGQDHQLTEVGTMNIFVYMYNEKGEKELITPPLDGLILPGVTRLSILELAREWNEFRVIERTITMPEVVRAREEGRLIEIFGAGTACVVCPVAQIAYEGRVCFNDYLHKTSRLLFWRRHTKALKILDYKYSEQYWVLDVLSMT</sequence>
<comment type="catalytic activity">
    <reaction evidence="11">
        <text>L-isoleucine + 2-oxoglutarate = (S)-3-methyl-2-oxopentanoate + L-glutamate</text>
        <dbReference type="Rhea" id="RHEA:24801"/>
        <dbReference type="ChEBI" id="CHEBI:16810"/>
        <dbReference type="ChEBI" id="CHEBI:29985"/>
        <dbReference type="ChEBI" id="CHEBI:35146"/>
        <dbReference type="ChEBI" id="CHEBI:58045"/>
        <dbReference type="EC" id="2.6.1.42"/>
    </reaction>
</comment>
<dbReference type="AlphaFoldDB" id="A0A4Y7NID6"/>
<dbReference type="InterPro" id="IPR043132">
    <property type="entry name" value="BCAT-like_C"/>
</dbReference>
<dbReference type="PIRSF" id="PIRSF006468">
    <property type="entry name" value="BCAT1"/>
    <property type="match status" value="1"/>
</dbReference>
<dbReference type="Gene3D" id="3.20.10.10">
    <property type="entry name" value="D-amino Acid Aminotransferase, subunit A, domain 2"/>
    <property type="match status" value="1"/>
</dbReference>
<dbReference type="FunFam" id="3.30.470.10:FF:000002">
    <property type="entry name" value="Branched-chain-amino-acid aminotransferase"/>
    <property type="match status" value="1"/>
</dbReference>
<evidence type="ECO:0000256" key="7">
    <source>
        <dbReference type="ARBA" id="ARBA00023304"/>
    </source>
</evidence>
<dbReference type="FunFam" id="3.20.10.10:FF:000004">
    <property type="entry name" value="Branched-chain-amino-acid aminotransferase"/>
    <property type="match status" value="1"/>
</dbReference>
<dbReference type="PROSITE" id="PS00770">
    <property type="entry name" value="AA_TRANSFER_CLASS_4"/>
    <property type="match status" value="1"/>
</dbReference>
<keyword evidence="5 11" id="KW-0808">Transferase</keyword>
<reference evidence="12" key="1">
    <citation type="submission" date="2018-08" db="EMBL/GenBank/DDBJ databases">
        <authorList>
            <person name="Cornetti L."/>
        </authorList>
    </citation>
    <scope>NUCLEOTIDE SEQUENCE</scope>
    <source>
        <strain evidence="12">DE-FRO-2-1</strain>
    </source>
</reference>
<dbReference type="PANTHER" id="PTHR11825:SF44">
    <property type="entry name" value="BRANCHED-CHAIN-AMINO-ACID AMINOTRANSFERASE"/>
    <property type="match status" value="1"/>
</dbReference>